<accession>A0A3B0WI16</accession>
<organism evidence="1">
    <name type="scientific">hydrothermal vent metagenome</name>
    <dbReference type="NCBI Taxonomy" id="652676"/>
    <lineage>
        <taxon>unclassified sequences</taxon>
        <taxon>metagenomes</taxon>
        <taxon>ecological metagenomes</taxon>
    </lineage>
</organism>
<dbReference type="AlphaFoldDB" id="A0A3B0WI16"/>
<reference evidence="1" key="1">
    <citation type="submission" date="2018-06" db="EMBL/GenBank/DDBJ databases">
        <authorList>
            <person name="Zhirakovskaya E."/>
        </authorList>
    </citation>
    <scope>NUCLEOTIDE SEQUENCE</scope>
</reference>
<protein>
    <submittedName>
        <fullName evidence="1">RelB/StbD replicon stabilization protein (Antitoxin to RelE/StbE)</fullName>
    </submittedName>
</protein>
<proteinExistence type="predicted"/>
<dbReference type="EMBL" id="UOFB01000317">
    <property type="protein sequence ID" value="VAW49059.1"/>
    <property type="molecule type" value="Genomic_DNA"/>
</dbReference>
<sequence length="80" mass="9265">MSKIIQYSNERIGDLKIIPDFLPSPEQLALKQQNTKVTISLSSESVAYFKDTAKKHHTQYQKMIRQLLDEYVAHQKSANE</sequence>
<name>A0A3B0WI16_9ZZZZ</name>
<gene>
    <name evidence="1" type="ORF">MNBD_GAMMA04-682</name>
</gene>
<evidence type="ECO:0000313" key="1">
    <source>
        <dbReference type="EMBL" id="VAW49059.1"/>
    </source>
</evidence>